<feature type="compositionally biased region" description="Pro residues" evidence="1">
    <location>
        <begin position="25"/>
        <end position="35"/>
    </location>
</feature>
<organism evidence="2 3">
    <name type="scientific">Paspalum notatum var. saurae</name>
    <dbReference type="NCBI Taxonomy" id="547442"/>
    <lineage>
        <taxon>Eukaryota</taxon>
        <taxon>Viridiplantae</taxon>
        <taxon>Streptophyta</taxon>
        <taxon>Embryophyta</taxon>
        <taxon>Tracheophyta</taxon>
        <taxon>Spermatophyta</taxon>
        <taxon>Magnoliopsida</taxon>
        <taxon>Liliopsida</taxon>
        <taxon>Poales</taxon>
        <taxon>Poaceae</taxon>
        <taxon>PACMAD clade</taxon>
        <taxon>Panicoideae</taxon>
        <taxon>Andropogonodae</taxon>
        <taxon>Paspaleae</taxon>
        <taxon>Paspalinae</taxon>
        <taxon>Paspalum</taxon>
    </lineage>
</organism>
<dbReference type="AlphaFoldDB" id="A0AAQ3U782"/>
<proteinExistence type="predicted"/>
<gene>
    <name evidence="2" type="ORF">U9M48_031363</name>
</gene>
<name>A0AAQ3U782_PASNO</name>
<feature type="compositionally biased region" description="Low complexity" evidence="1">
    <location>
        <begin position="1"/>
        <end position="24"/>
    </location>
</feature>
<feature type="region of interest" description="Disordered" evidence="1">
    <location>
        <begin position="1"/>
        <end position="83"/>
    </location>
</feature>
<reference evidence="2 3" key="1">
    <citation type="submission" date="2024-02" db="EMBL/GenBank/DDBJ databases">
        <title>High-quality chromosome-scale genome assembly of Pensacola bahiagrass (Paspalum notatum Flugge var. saurae).</title>
        <authorList>
            <person name="Vega J.M."/>
            <person name="Podio M."/>
            <person name="Orjuela J."/>
            <person name="Siena L.A."/>
            <person name="Pessino S.C."/>
            <person name="Combes M.C."/>
            <person name="Mariac C."/>
            <person name="Albertini E."/>
            <person name="Pupilli F."/>
            <person name="Ortiz J.P.A."/>
            <person name="Leblanc O."/>
        </authorList>
    </citation>
    <scope>NUCLEOTIDE SEQUENCE [LARGE SCALE GENOMIC DNA]</scope>
    <source>
        <strain evidence="2">R1</strain>
        <tissue evidence="2">Leaf</tissue>
    </source>
</reference>
<dbReference type="Proteomes" id="UP001341281">
    <property type="component" value="Chromosome 07"/>
</dbReference>
<evidence type="ECO:0000256" key="1">
    <source>
        <dbReference type="SAM" id="MobiDB-lite"/>
    </source>
</evidence>
<sequence length="121" mass="12568">MTRPTGRSSPSAGTPPGASSAPSPASQPPAPPRLLPSPRAVHPRRRSRERRADAGAAGDRGTRRSGARRTAAGGGVPAATSDLTTEEANLVRKVWSSSFVPVWVGELVTIRNEPSHDLAMG</sequence>
<evidence type="ECO:0000313" key="2">
    <source>
        <dbReference type="EMBL" id="WVZ84317.1"/>
    </source>
</evidence>
<evidence type="ECO:0000313" key="3">
    <source>
        <dbReference type="Proteomes" id="UP001341281"/>
    </source>
</evidence>
<accession>A0AAQ3U782</accession>
<protein>
    <submittedName>
        <fullName evidence="2">Uncharacterized protein</fullName>
    </submittedName>
</protein>
<keyword evidence="3" id="KW-1185">Reference proteome</keyword>
<dbReference type="EMBL" id="CP144751">
    <property type="protein sequence ID" value="WVZ84317.1"/>
    <property type="molecule type" value="Genomic_DNA"/>
</dbReference>